<evidence type="ECO:0000256" key="6">
    <source>
        <dbReference type="RuleBase" id="RU003983"/>
    </source>
</evidence>
<evidence type="ECO:0000256" key="2">
    <source>
        <dbReference type="ARBA" id="ARBA00022723"/>
    </source>
</evidence>
<feature type="domain" description="Peptidase M48" evidence="7">
    <location>
        <begin position="81"/>
        <end position="241"/>
    </location>
</feature>
<dbReference type="Proteomes" id="UP001445335">
    <property type="component" value="Unassembled WGS sequence"/>
</dbReference>
<keyword evidence="9" id="KW-1185">Reference proteome</keyword>
<keyword evidence="2" id="KW-0479">Metal-binding</keyword>
<dbReference type="GO" id="GO:0016020">
    <property type="term" value="C:membrane"/>
    <property type="evidence" value="ECO:0007669"/>
    <property type="project" value="TreeGrafter"/>
</dbReference>
<dbReference type="InterPro" id="IPR051156">
    <property type="entry name" value="Mito/Outer_Membr_Metalloprot"/>
</dbReference>
<comment type="caution">
    <text evidence="8">The sequence shown here is derived from an EMBL/GenBank/DDBJ whole genome shotgun (WGS) entry which is preliminary data.</text>
</comment>
<dbReference type="InterPro" id="IPR001915">
    <property type="entry name" value="Peptidase_M48"/>
</dbReference>
<evidence type="ECO:0000313" key="8">
    <source>
        <dbReference type="EMBL" id="KAK9843741.1"/>
    </source>
</evidence>
<evidence type="ECO:0000259" key="7">
    <source>
        <dbReference type="Pfam" id="PF01435"/>
    </source>
</evidence>
<name>A0AAW1SDM5_9CHLO</name>
<dbReference type="GO" id="GO:0004222">
    <property type="term" value="F:metalloendopeptidase activity"/>
    <property type="evidence" value="ECO:0007669"/>
    <property type="project" value="InterPro"/>
</dbReference>
<dbReference type="AlphaFoldDB" id="A0AAW1SDM5"/>
<dbReference type="PANTHER" id="PTHR22726">
    <property type="entry name" value="METALLOENDOPEPTIDASE OMA1"/>
    <property type="match status" value="1"/>
</dbReference>
<reference evidence="8 9" key="1">
    <citation type="journal article" date="2024" name="Nat. Commun.">
        <title>Phylogenomics reveals the evolutionary origins of lichenization in chlorophyte algae.</title>
        <authorList>
            <person name="Puginier C."/>
            <person name="Libourel C."/>
            <person name="Otte J."/>
            <person name="Skaloud P."/>
            <person name="Haon M."/>
            <person name="Grisel S."/>
            <person name="Petersen M."/>
            <person name="Berrin J.G."/>
            <person name="Delaux P.M."/>
            <person name="Dal Grande F."/>
            <person name="Keller J."/>
        </authorList>
    </citation>
    <scope>NUCLEOTIDE SEQUENCE [LARGE SCALE GENOMIC DNA]</scope>
    <source>
        <strain evidence="8 9">SAG 245.80</strain>
    </source>
</reference>
<evidence type="ECO:0000256" key="5">
    <source>
        <dbReference type="ARBA" id="ARBA00023049"/>
    </source>
</evidence>
<evidence type="ECO:0000256" key="3">
    <source>
        <dbReference type="ARBA" id="ARBA00022801"/>
    </source>
</evidence>
<comment type="cofactor">
    <cofactor evidence="6">
        <name>Zn(2+)</name>
        <dbReference type="ChEBI" id="CHEBI:29105"/>
    </cofactor>
    <text evidence="6">Binds 1 zinc ion per subunit.</text>
</comment>
<dbReference type="CDD" id="cd07331">
    <property type="entry name" value="M48C_Oma1_like"/>
    <property type="match status" value="1"/>
</dbReference>
<dbReference type="Pfam" id="PF01435">
    <property type="entry name" value="Peptidase_M48"/>
    <property type="match status" value="1"/>
</dbReference>
<gene>
    <name evidence="8" type="ORF">WJX81_004553</name>
</gene>
<evidence type="ECO:0000256" key="4">
    <source>
        <dbReference type="ARBA" id="ARBA00022833"/>
    </source>
</evidence>
<comment type="similarity">
    <text evidence="6">Belongs to the peptidase M48 family.</text>
</comment>
<keyword evidence="4 6" id="KW-0862">Zinc</keyword>
<keyword evidence="5 6" id="KW-0482">Metalloprotease</keyword>
<sequence length="265" mass="29642">MVSYVRSRQEVPYTHRRHAIFISVEAEKRLGEAAFQQEKDDAQRKGTLLPSTHSVSQLVKRVGDRIIQKVVDGQGGGYQEHLKDLDWEYAVIKSDTMNAGVLPGGKIIVYTGLLKVMDRKDELAAVLGHEAGHVIARHHAERVSRLSLVFLLRLAFLIVFQMDLPPGLADIAFNLPNSRAQEEEADVIGMSLAARACYEPGAAMTVFTRLGAVEKKMGLHVIPAFLRTHPLSEVRVQKLQKHLPEARHWAELEEPKPASDDPFDF</sequence>
<dbReference type="GO" id="GO:0051603">
    <property type="term" value="P:proteolysis involved in protein catabolic process"/>
    <property type="evidence" value="ECO:0007669"/>
    <property type="project" value="TreeGrafter"/>
</dbReference>
<keyword evidence="1 6" id="KW-0645">Protease</keyword>
<dbReference type="GO" id="GO:0046872">
    <property type="term" value="F:metal ion binding"/>
    <property type="evidence" value="ECO:0007669"/>
    <property type="project" value="UniProtKB-KW"/>
</dbReference>
<organism evidence="8 9">
    <name type="scientific">Elliptochloris bilobata</name>
    <dbReference type="NCBI Taxonomy" id="381761"/>
    <lineage>
        <taxon>Eukaryota</taxon>
        <taxon>Viridiplantae</taxon>
        <taxon>Chlorophyta</taxon>
        <taxon>core chlorophytes</taxon>
        <taxon>Trebouxiophyceae</taxon>
        <taxon>Trebouxiophyceae incertae sedis</taxon>
        <taxon>Elliptochloris clade</taxon>
        <taxon>Elliptochloris</taxon>
    </lineage>
</organism>
<dbReference type="EMBL" id="JALJOU010000005">
    <property type="protein sequence ID" value="KAK9843741.1"/>
    <property type="molecule type" value="Genomic_DNA"/>
</dbReference>
<protein>
    <recommendedName>
        <fullName evidence="7">Peptidase M48 domain-containing protein</fullName>
    </recommendedName>
</protein>
<dbReference type="PANTHER" id="PTHR22726:SF1">
    <property type="entry name" value="METALLOENDOPEPTIDASE OMA1, MITOCHONDRIAL"/>
    <property type="match status" value="1"/>
</dbReference>
<evidence type="ECO:0000256" key="1">
    <source>
        <dbReference type="ARBA" id="ARBA00022670"/>
    </source>
</evidence>
<accession>A0AAW1SDM5</accession>
<proteinExistence type="inferred from homology"/>
<dbReference type="Gene3D" id="3.30.2010.10">
    <property type="entry name" value="Metalloproteases ('zincins'), catalytic domain"/>
    <property type="match status" value="1"/>
</dbReference>
<keyword evidence="3 6" id="KW-0378">Hydrolase</keyword>
<evidence type="ECO:0000313" key="9">
    <source>
        <dbReference type="Proteomes" id="UP001445335"/>
    </source>
</evidence>